<keyword evidence="1" id="KW-0732">Signal</keyword>
<evidence type="ECO:0000256" key="1">
    <source>
        <dbReference type="SAM" id="SignalP"/>
    </source>
</evidence>
<dbReference type="EMBL" id="VDCS01000001">
    <property type="protein sequence ID" value="TNJ47031.1"/>
    <property type="molecule type" value="Genomic_DNA"/>
</dbReference>
<evidence type="ECO:0008006" key="4">
    <source>
        <dbReference type="Google" id="ProtNLM"/>
    </source>
</evidence>
<dbReference type="OrthoDB" id="7432683at2"/>
<dbReference type="AlphaFoldDB" id="A0A5C4STT7"/>
<feature type="signal peptide" evidence="1">
    <location>
        <begin position="1"/>
        <end position="33"/>
    </location>
</feature>
<keyword evidence="3" id="KW-1185">Reference proteome</keyword>
<feature type="chain" id="PRO_5023047438" description="Carboxypeptidase-like regulatory domain-containing protein" evidence="1">
    <location>
        <begin position="34"/>
        <end position="101"/>
    </location>
</feature>
<evidence type="ECO:0000313" key="3">
    <source>
        <dbReference type="Proteomes" id="UP000308713"/>
    </source>
</evidence>
<dbReference type="Gene3D" id="2.60.40.1120">
    <property type="entry name" value="Carboxypeptidase-like, regulatory domain"/>
    <property type="match status" value="1"/>
</dbReference>
<protein>
    <recommendedName>
        <fullName evidence="4">Carboxypeptidase-like regulatory domain-containing protein</fullName>
    </recommendedName>
</protein>
<name>A0A5C4STT7_9FLAO</name>
<dbReference type="Pfam" id="PF13715">
    <property type="entry name" value="CarbopepD_reg_2"/>
    <property type="match status" value="1"/>
</dbReference>
<proteinExistence type="predicted"/>
<dbReference type="InterPro" id="IPR008969">
    <property type="entry name" value="CarboxyPept-like_regulatory"/>
</dbReference>
<gene>
    <name evidence="2" type="ORF">FGF67_00445</name>
</gene>
<organism evidence="2 3">
    <name type="scientific">Allotamlana fucoidanivorans</name>
    <dbReference type="NCBI Taxonomy" id="2583814"/>
    <lineage>
        <taxon>Bacteria</taxon>
        <taxon>Pseudomonadati</taxon>
        <taxon>Bacteroidota</taxon>
        <taxon>Flavobacteriia</taxon>
        <taxon>Flavobacteriales</taxon>
        <taxon>Flavobacteriaceae</taxon>
        <taxon>Allotamlana</taxon>
    </lineage>
</organism>
<dbReference type="Proteomes" id="UP000308713">
    <property type="component" value="Unassembled WGS sequence"/>
</dbReference>
<dbReference type="SUPFAM" id="SSF49464">
    <property type="entry name" value="Carboxypeptidase regulatory domain-like"/>
    <property type="match status" value="1"/>
</dbReference>
<sequence length="101" mass="11031">MLMKSSKLLKLKFKHQLLMLFMALLTGTTMVSAQELTINGTVVDESGVPLAGANIVEKNTTHGAQTDFDGNFSLKTSSNAVLVVSYFVSFPKNQTTFKTKK</sequence>
<evidence type="ECO:0000313" key="2">
    <source>
        <dbReference type="EMBL" id="TNJ47031.1"/>
    </source>
</evidence>
<comment type="caution">
    <text evidence="2">The sequence shown here is derived from an EMBL/GenBank/DDBJ whole genome shotgun (WGS) entry which is preliminary data.</text>
</comment>
<reference evidence="2 3" key="1">
    <citation type="submission" date="2019-05" db="EMBL/GenBank/DDBJ databases">
        <title>Tamlana fucoidanivorans sp. nov., isolated from the surface of algae collected from Fujian province in China.</title>
        <authorList>
            <person name="Li J."/>
        </authorList>
    </citation>
    <scope>NUCLEOTIDE SEQUENCE [LARGE SCALE GENOMIC DNA]</scope>
    <source>
        <strain evidence="2 3">CW2-9</strain>
    </source>
</reference>
<accession>A0A5C4STT7</accession>